<keyword evidence="3" id="KW-1185">Reference proteome</keyword>
<dbReference type="OrthoDB" id="5894127at2759"/>
<dbReference type="AlphaFoldDB" id="A0A368GRV1"/>
<evidence type="ECO:0000313" key="3">
    <source>
        <dbReference type="Proteomes" id="UP000252519"/>
    </source>
</evidence>
<protein>
    <submittedName>
        <fullName evidence="2">Uncharacterized protein</fullName>
    </submittedName>
</protein>
<dbReference type="Proteomes" id="UP000252519">
    <property type="component" value="Unassembled WGS sequence"/>
</dbReference>
<keyword evidence="1" id="KW-0732">Signal</keyword>
<dbReference type="EMBL" id="JOJR01000067">
    <property type="protein sequence ID" value="RCN47096.1"/>
    <property type="molecule type" value="Genomic_DNA"/>
</dbReference>
<evidence type="ECO:0000256" key="1">
    <source>
        <dbReference type="SAM" id="SignalP"/>
    </source>
</evidence>
<feature type="signal peptide" evidence="1">
    <location>
        <begin position="1"/>
        <end position="16"/>
    </location>
</feature>
<sequence length="125" mass="13926">MSILFLLVGLVVIVSSQPPPPFGGGMGPPPPPPCGLPPFIDKLPADAQMKLKNIWGNYRQGTDCSNEHHQTRQILDSLPAEARSAIFRHGPHPPFVRVRFFCLLRITIEKFENGTDSIYVLHIFL</sequence>
<accession>A0A368GRV1</accession>
<organism evidence="2 3">
    <name type="scientific">Ancylostoma caninum</name>
    <name type="common">Dog hookworm</name>
    <dbReference type="NCBI Taxonomy" id="29170"/>
    <lineage>
        <taxon>Eukaryota</taxon>
        <taxon>Metazoa</taxon>
        <taxon>Ecdysozoa</taxon>
        <taxon>Nematoda</taxon>
        <taxon>Chromadorea</taxon>
        <taxon>Rhabditida</taxon>
        <taxon>Rhabditina</taxon>
        <taxon>Rhabditomorpha</taxon>
        <taxon>Strongyloidea</taxon>
        <taxon>Ancylostomatidae</taxon>
        <taxon>Ancylostomatinae</taxon>
        <taxon>Ancylostoma</taxon>
    </lineage>
</organism>
<feature type="chain" id="PRO_5016810665" evidence="1">
    <location>
        <begin position="17"/>
        <end position="125"/>
    </location>
</feature>
<comment type="caution">
    <text evidence="2">The sequence shown here is derived from an EMBL/GenBank/DDBJ whole genome shotgun (WGS) entry which is preliminary data.</text>
</comment>
<evidence type="ECO:0000313" key="2">
    <source>
        <dbReference type="EMBL" id="RCN47096.1"/>
    </source>
</evidence>
<gene>
    <name evidence="2" type="ORF">ANCCAN_06815</name>
</gene>
<name>A0A368GRV1_ANCCA</name>
<proteinExistence type="predicted"/>
<reference evidence="2 3" key="1">
    <citation type="submission" date="2014-10" db="EMBL/GenBank/DDBJ databases">
        <title>Draft genome of the hookworm Ancylostoma caninum.</title>
        <authorList>
            <person name="Mitreva M."/>
        </authorList>
    </citation>
    <scope>NUCLEOTIDE SEQUENCE [LARGE SCALE GENOMIC DNA]</scope>
    <source>
        <strain evidence="2 3">Baltimore</strain>
    </source>
</reference>